<dbReference type="Proteomes" id="UP001597459">
    <property type="component" value="Unassembled WGS sequence"/>
</dbReference>
<evidence type="ECO:0000259" key="10">
    <source>
        <dbReference type="Pfam" id="PF05193"/>
    </source>
</evidence>
<evidence type="ECO:0000256" key="6">
    <source>
        <dbReference type="ARBA" id="ARBA00022833"/>
    </source>
</evidence>
<evidence type="ECO:0000256" key="3">
    <source>
        <dbReference type="ARBA" id="ARBA00022670"/>
    </source>
</evidence>
<dbReference type="EMBL" id="JBHULX010000048">
    <property type="protein sequence ID" value="MFD2593554.1"/>
    <property type="molecule type" value="Genomic_DNA"/>
</dbReference>
<protein>
    <submittedName>
        <fullName evidence="11">M16 family metallopeptidase</fullName>
    </submittedName>
</protein>
<keyword evidence="7" id="KW-0482">Metalloprotease</keyword>
<gene>
    <name evidence="11" type="ORF">ACFSTE_22135</name>
</gene>
<comment type="similarity">
    <text evidence="2 8">Belongs to the peptidase M16 family.</text>
</comment>
<evidence type="ECO:0000313" key="11">
    <source>
        <dbReference type="EMBL" id="MFD2593554.1"/>
    </source>
</evidence>
<dbReference type="Gene3D" id="3.30.830.10">
    <property type="entry name" value="Metalloenzyme, LuxS/M16 peptidase-like"/>
    <property type="match status" value="4"/>
</dbReference>
<comment type="cofactor">
    <cofactor evidence="1">
        <name>Zn(2+)</name>
        <dbReference type="ChEBI" id="CHEBI:29105"/>
    </cofactor>
</comment>
<evidence type="ECO:0000256" key="2">
    <source>
        <dbReference type="ARBA" id="ARBA00007261"/>
    </source>
</evidence>
<dbReference type="RefSeq" id="WP_378253992.1">
    <property type="nucleotide sequence ID" value="NZ_JBHSJV010000001.1"/>
</dbReference>
<dbReference type="PANTHER" id="PTHR43690:SF17">
    <property type="entry name" value="PROTEIN YHJJ"/>
    <property type="match status" value="1"/>
</dbReference>
<keyword evidence="3" id="KW-0645">Protease</keyword>
<feature type="domain" description="Peptidase M16 C-terminal" evidence="10">
    <location>
        <begin position="704"/>
        <end position="882"/>
    </location>
</feature>
<feature type="domain" description="Peptidase M16 C-terminal" evidence="10">
    <location>
        <begin position="215"/>
        <end position="391"/>
    </location>
</feature>
<evidence type="ECO:0000259" key="9">
    <source>
        <dbReference type="Pfam" id="PF00675"/>
    </source>
</evidence>
<dbReference type="InterPro" id="IPR001431">
    <property type="entry name" value="Pept_M16_Zn_BS"/>
</dbReference>
<keyword evidence="5" id="KW-0378">Hydrolase</keyword>
<dbReference type="InterPro" id="IPR011249">
    <property type="entry name" value="Metalloenz_LuxS/M16"/>
</dbReference>
<dbReference type="Pfam" id="PF00675">
    <property type="entry name" value="Peptidase_M16"/>
    <property type="match status" value="1"/>
</dbReference>
<keyword evidence="12" id="KW-1185">Reference proteome</keyword>
<keyword evidence="6" id="KW-0862">Zinc</keyword>
<dbReference type="InterPro" id="IPR011765">
    <property type="entry name" value="Pept_M16_N"/>
</dbReference>
<feature type="domain" description="Peptidase M16 N-terminal" evidence="9">
    <location>
        <begin position="72"/>
        <end position="184"/>
    </location>
</feature>
<evidence type="ECO:0000256" key="5">
    <source>
        <dbReference type="ARBA" id="ARBA00022801"/>
    </source>
</evidence>
<evidence type="ECO:0000313" key="12">
    <source>
        <dbReference type="Proteomes" id="UP001597459"/>
    </source>
</evidence>
<evidence type="ECO:0000256" key="7">
    <source>
        <dbReference type="ARBA" id="ARBA00023049"/>
    </source>
</evidence>
<reference evidence="12" key="1">
    <citation type="journal article" date="2019" name="Int. J. Syst. Evol. Microbiol.">
        <title>The Global Catalogue of Microorganisms (GCM) 10K type strain sequencing project: providing services to taxonomists for standard genome sequencing and annotation.</title>
        <authorList>
            <consortium name="The Broad Institute Genomics Platform"/>
            <consortium name="The Broad Institute Genome Sequencing Center for Infectious Disease"/>
            <person name="Wu L."/>
            <person name="Ma J."/>
        </authorList>
    </citation>
    <scope>NUCLEOTIDE SEQUENCE [LARGE SCALE GENOMIC DNA]</scope>
    <source>
        <strain evidence="12">KCTC 42423</strain>
    </source>
</reference>
<organism evidence="11 12">
    <name type="scientific">Aquimarina hainanensis</name>
    <dbReference type="NCBI Taxonomy" id="1578017"/>
    <lineage>
        <taxon>Bacteria</taxon>
        <taxon>Pseudomonadati</taxon>
        <taxon>Bacteroidota</taxon>
        <taxon>Flavobacteriia</taxon>
        <taxon>Flavobacteriales</taxon>
        <taxon>Flavobacteriaceae</taxon>
        <taxon>Aquimarina</taxon>
    </lineage>
</organism>
<evidence type="ECO:0000256" key="8">
    <source>
        <dbReference type="RuleBase" id="RU004447"/>
    </source>
</evidence>
<dbReference type="SUPFAM" id="SSF63411">
    <property type="entry name" value="LuxS/MPP-like metallohydrolase"/>
    <property type="match status" value="4"/>
</dbReference>
<sequence>MVYSFFKISSYNIYRLILQKFYRLTGILIIVCYSTFSNAQTEKLSKELIKGKLENGFQYYIKNNTYPLQKTLFYLVVKAGAIHEKDQELGYAHFLEHMAFKGGKRFQEKKYITSLYEQGLQLGKHFNAVTNYQYTIYSIEFPKEATLEMQEETFAFFADILDGLSLDNEAIASEKRIVLEEKKVAPKVSEYFKFRLGESKYKYRLPIGTENSIKNITRESLGRFYDEWYQPEKAAVFVVGNVFPSQTVSLIKQQFETIKNKRTNSTVNEGIYEFLEEAMAIDISDSYTSSRLFLEWGWKRQSEEQTEDVLRRKIVYQMLGRILQKRTDSLFSKRIDGLKLTDGYFMADVNYTTISCNPKTNPEMTIKNILREIKRIALYGVPENELQYHLKKNQQFITYKEDNFKQSGTYIQEYLDQYLDKNGSFFLEKKDSIIQHHILSNINSRDFKNEAQKLWDSNTMRLFFEQAASDDTKNKFSLQKFRKLKKQLDADNILPLIKKYARKKNSLKKTSKNRKLTVPEIEEEKALSSVYYPKLGITRLTYKNGLDVVLKPVKSETDVIEVVGLAPGGTSSISDSLYYQYESTIPYIELGGIGNLTDRDLEQYLSDKDFSVSFAISEFERNIHASTPHHQLEEFFKYLFIKMTATKTNEKEFTTVVQDEIKALKKRTSHFSIVSPFKRKVDQLKKNYFPNRNGAQTKEEFENLNLSQMHNFYQKAFANADSWRFIITGNFNKDSMLPYLNNYLGNLPHNNNRMENKELFTHSEHEKELIIKDQKSRNTTSISFVLYGGYIPTVRNTILISLTERLIRNRVVKTLREQHGMTYTPFVELEKKRYPASNYVLEIHFDCTPDKIDKAKKITQQVLEDIIASPIQEKELKYYKNGVALKHNMIVSDTDIYNWNSYIIECLSNNEKIEDLEKFPAILSAISKEELHAFIKRSLDVDKTKIVSFF</sequence>
<dbReference type="PANTHER" id="PTHR43690">
    <property type="entry name" value="NARDILYSIN"/>
    <property type="match status" value="1"/>
</dbReference>
<evidence type="ECO:0000256" key="4">
    <source>
        <dbReference type="ARBA" id="ARBA00022723"/>
    </source>
</evidence>
<dbReference type="InterPro" id="IPR007863">
    <property type="entry name" value="Peptidase_M16_C"/>
</dbReference>
<dbReference type="Pfam" id="PF05193">
    <property type="entry name" value="Peptidase_M16_C"/>
    <property type="match status" value="2"/>
</dbReference>
<proteinExistence type="inferred from homology"/>
<keyword evidence="4" id="KW-0479">Metal-binding</keyword>
<evidence type="ECO:0000256" key="1">
    <source>
        <dbReference type="ARBA" id="ARBA00001947"/>
    </source>
</evidence>
<dbReference type="PROSITE" id="PS00143">
    <property type="entry name" value="INSULINASE"/>
    <property type="match status" value="1"/>
</dbReference>
<accession>A0ABW5NEY2</accession>
<comment type="caution">
    <text evidence="11">The sequence shown here is derived from an EMBL/GenBank/DDBJ whole genome shotgun (WGS) entry which is preliminary data.</text>
</comment>
<dbReference type="InterPro" id="IPR050626">
    <property type="entry name" value="Peptidase_M16"/>
</dbReference>
<name>A0ABW5NEY2_9FLAO</name>